<dbReference type="GO" id="GO:0006396">
    <property type="term" value="P:RNA processing"/>
    <property type="evidence" value="ECO:0007669"/>
    <property type="project" value="InterPro"/>
</dbReference>
<dbReference type="STRING" id="1125699.HMPREF9194_00251"/>
<keyword evidence="5" id="KW-1185">Reference proteome</keyword>
<dbReference type="GO" id="GO:0008173">
    <property type="term" value="F:RNA methyltransferase activity"/>
    <property type="evidence" value="ECO:0007669"/>
    <property type="project" value="InterPro"/>
</dbReference>
<dbReference type="Gene3D" id="3.40.1280.10">
    <property type="match status" value="1"/>
</dbReference>
<dbReference type="PANTHER" id="PTHR46429">
    <property type="entry name" value="23S RRNA (GUANOSINE-2'-O-)-METHYLTRANSFERASE RLMB"/>
    <property type="match status" value="1"/>
</dbReference>
<dbReference type="OrthoDB" id="9794400at2"/>
<dbReference type="Pfam" id="PF00588">
    <property type="entry name" value="SpoU_methylase"/>
    <property type="match status" value="1"/>
</dbReference>
<dbReference type="GO" id="GO:0005829">
    <property type="term" value="C:cytosol"/>
    <property type="evidence" value="ECO:0007669"/>
    <property type="project" value="TreeGrafter"/>
</dbReference>
<protein>
    <submittedName>
        <fullName evidence="4">RNA methyltransferase, TrmH family, group 3</fullName>
    </submittedName>
</protein>
<dbReference type="Gene3D" id="3.30.1330.30">
    <property type="match status" value="1"/>
</dbReference>
<dbReference type="RefSeq" id="WP_016524553.1">
    <property type="nucleotide sequence ID" value="NZ_KE332518.1"/>
</dbReference>
<dbReference type="HOGENOM" id="CLU_021322_0_1_12"/>
<dbReference type="InterPro" id="IPR004441">
    <property type="entry name" value="rRNA_MeTrfase_TrmH"/>
</dbReference>
<evidence type="ECO:0000313" key="5">
    <source>
        <dbReference type="Proteomes" id="UP000014541"/>
    </source>
</evidence>
<comment type="caution">
    <text evidence="4">The sequence shown here is derived from an EMBL/GenBank/DDBJ whole genome shotgun (WGS) entry which is preliminary data.</text>
</comment>
<dbReference type="GO" id="GO:0032259">
    <property type="term" value="P:methylation"/>
    <property type="evidence" value="ECO:0007669"/>
    <property type="project" value="UniProtKB-KW"/>
</dbReference>
<accession>S3K5K7</accession>
<evidence type="ECO:0000259" key="3">
    <source>
        <dbReference type="Pfam" id="PF00588"/>
    </source>
</evidence>
<keyword evidence="2 4" id="KW-0808">Transferase</keyword>
<dbReference type="CDD" id="cd18103">
    <property type="entry name" value="SpoU-like_RlmB"/>
    <property type="match status" value="1"/>
</dbReference>
<dbReference type="InterPro" id="IPR029028">
    <property type="entry name" value="Alpha/beta_knot_MTases"/>
</dbReference>
<dbReference type="InterPro" id="IPR001537">
    <property type="entry name" value="SpoU_MeTrfase"/>
</dbReference>
<dbReference type="eggNOG" id="COG0566">
    <property type="taxonomic scope" value="Bacteria"/>
</dbReference>
<gene>
    <name evidence="4" type="ORF">HMPREF9194_00251</name>
</gene>
<dbReference type="EMBL" id="ATFF01000002">
    <property type="protein sequence ID" value="EPF32256.1"/>
    <property type="molecule type" value="Genomic_DNA"/>
</dbReference>
<proteinExistence type="predicted"/>
<evidence type="ECO:0000256" key="2">
    <source>
        <dbReference type="ARBA" id="ARBA00022679"/>
    </source>
</evidence>
<dbReference type="NCBIfam" id="TIGR00186">
    <property type="entry name" value="rRNA_methyl_3"/>
    <property type="match status" value="1"/>
</dbReference>
<evidence type="ECO:0000256" key="1">
    <source>
        <dbReference type="ARBA" id="ARBA00022603"/>
    </source>
</evidence>
<name>S3K5K7_TREMA</name>
<dbReference type="AlphaFoldDB" id="S3K5K7"/>
<keyword evidence="1 4" id="KW-0489">Methyltransferase</keyword>
<dbReference type="InterPro" id="IPR029064">
    <property type="entry name" value="Ribosomal_eL30-like_sf"/>
</dbReference>
<dbReference type="GO" id="GO:0003723">
    <property type="term" value="F:RNA binding"/>
    <property type="evidence" value="ECO:0007669"/>
    <property type="project" value="InterPro"/>
</dbReference>
<dbReference type="InterPro" id="IPR029026">
    <property type="entry name" value="tRNA_m1G_MTases_N"/>
</dbReference>
<reference evidence="4 5" key="1">
    <citation type="submission" date="2013-04" db="EMBL/GenBank/DDBJ databases">
        <title>The Genome Sequence of Treponema maltophilum ATCC 51939.</title>
        <authorList>
            <consortium name="The Broad Institute Genomics Platform"/>
            <person name="Earl A."/>
            <person name="Ward D."/>
            <person name="Feldgarden M."/>
            <person name="Gevers D."/>
            <person name="Leonetti C."/>
            <person name="Blanton J.M."/>
            <person name="Dewhirst F.E."/>
            <person name="Izard J."/>
            <person name="Walker B."/>
            <person name="Young S."/>
            <person name="Zeng Q."/>
            <person name="Gargeya S."/>
            <person name="Fitzgerald M."/>
            <person name="Haas B."/>
            <person name="Abouelleil A."/>
            <person name="Allen A.W."/>
            <person name="Alvarado L."/>
            <person name="Arachchi H.M."/>
            <person name="Berlin A.M."/>
            <person name="Chapman S.B."/>
            <person name="Gainer-Dewar J."/>
            <person name="Goldberg J."/>
            <person name="Griggs A."/>
            <person name="Gujja S."/>
            <person name="Hansen M."/>
            <person name="Howarth C."/>
            <person name="Imamovic A."/>
            <person name="Ireland A."/>
            <person name="Larimer J."/>
            <person name="McCowan C."/>
            <person name="Murphy C."/>
            <person name="Pearson M."/>
            <person name="Poon T.W."/>
            <person name="Priest M."/>
            <person name="Roberts A."/>
            <person name="Saif S."/>
            <person name="Shea T."/>
            <person name="Sisk P."/>
            <person name="Sykes S."/>
            <person name="Wortman J."/>
            <person name="Nusbaum C."/>
            <person name="Birren B."/>
        </authorList>
    </citation>
    <scope>NUCLEOTIDE SEQUENCE [LARGE SCALE GENOMIC DNA]</scope>
    <source>
        <strain evidence="4 5">ATCC 51939</strain>
    </source>
</reference>
<dbReference type="PATRIC" id="fig|1125699.3.peg.253"/>
<dbReference type="Proteomes" id="UP000014541">
    <property type="component" value="Unassembled WGS sequence"/>
</dbReference>
<dbReference type="PANTHER" id="PTHR46429:SF2">
    <property type="entry name" value="TRNA_RRNA METHYLTRANSFERASE"/>
    <property type="match status" value="1"/>
</dbReference>
<dbReference type="SUPFAM" id="SSF75217">
    <property type="entry name" value="alpha/beta knot"/>
    <property type="match status" value="1"/>
</dbReference>
<sequence>MQIKTGFHAIEEYLKSTEHLLKTKPDAAHGIEILYSKAGPRVKKILERARALHIPCTQTDDAHLDSLAAHLNALSREHRGIVLSLPAGKEEKTVDFDTFIDMLTESCASEKRSALVVMLDSVTDPHNVGAVIRNCDQLGADLLVLPERRGANDASVIERASAGASSWVPTAVVTNLVRSAEKLREKGFWVYGAAANGTGAHTLDLTGNVAFIMGSEGSGISRLLASKCDDFVSIPCSGKLDSLNVSVAAGILLYERRRQLLNKA</sequence>
<feature type="domain" description="tRNA/rRNA methyltransferase SpoU type" evidence="3">
    <location>
        <begin position="115"/>
        <end position="254"/>
    </location>
</feature>
<organism evidence="4 5">
    <name type="scientific">Treponema maltophilum ATCC 51939</name>
    <dbReference type="NCBI Taxonomy" id="1125699"/>
    <lineage>
        <taxon>Bacteria</taxon>
        <taxon>Pseudomonadati</taxon>
        <taxon>Spirochaetota</taxon>
        <taxon>Spirochaetia</taxon>
        <taxon>Spirochaetales</taxon>
        <taxon>Treponemataceae</taxon>
        <taxon>Treponema</taxon>
    </lineage>
</organism>
<evidence type="ECO:0000313" key="4">
    <source>
        <dbReference type="EMBL" id="EPF32256.1"/>
    </source>
</evidence>